<keyword evidence="3 5" id="KW-0697">Rotamase</keyword>
<dbReference type="AlphaFoldDB" id="A0A0M0JNU3"/>
<dbReference type="EMBL" id="JWZX01002641">
    <property type="protein sequence ID" value="KOO27947.1"/>
    <property type="molecule type" value="Genomic_DNA"/>
</dbReference>
<dbReference type="PROSITE" id="PS50059">
    <property type="entry name" value="FKBP_PPIASE"/>
    <property type="match status" value="1"/>
</dbReference>
<comment type="catalytic activity">
    <reaction evidence="1 5">
        <text>[protein]-peptidylproline (omega=180) = [protein]-peptidylproline (omega=0)</text>
        <dbReference type="Rhea" id="RHEA:16237"/>
        <dbReference type="Rhea" id="RHEA-COMP:10747"/>
        <dbReference type="Rhea" id="RHEA-COMP:10748"/>
        <dbReference type="ChEBI" id="CHEBI:83833"/>
        <dbReference type="ChEBI" id="CHEBI:83834"/>
        <dbReference type="EC" id="5.2.1.8"/>
    </reaction>
</comment>
<dbReference type="InterPro" id="IPR001179">
    <property type="entry name" value="PPIase_FKBP_dom"/>
</dbReference>
<keyword evidence="8" id="KW-1185">Reference proteome</keyword>
<dbReference type="SUPFAM" id="SSF54534">
    <property type="entry name" value="FKBP-like"/>
    <property type="match status" value="1"/>
</dbReference>
<reference evidence="8" key="1">
    <citation type="journal article" date="2015" name="PLoS Genet.">
        <title>Genome Sequence and Transcriptome Analyses of Chrysochromulina tobin: Metabolic Tools for Enhanced Algal Fitness in the Prominent Order Prymnesiales (Haptophyceae).</title>
        <authorList>
            <person name="Hovde B.T."/>
            <person name="Deodato C.R."/>
            <person name="Hunsperger H.M."/>
            <person name="Ryken S.A."/>
            <person name="Yost W."/>
            <person name="Jha R.K."/>
            <person name="Patterson J."/>
            <person name="Monnat R.J. Jr."/>
            <person name="Barlow S.B."/>
            <person name="Starkenburg S.R."/>
            <person name="Cattolico R.A."/>
        </authorList>
    </citation>
    <scope>NUCLEOTIDE SEQUENCE</scope>
    <source>
        <strain evidence="8">CCMP291</strain>
    </source>
</reference>
<evidence type="ECO:0000256" key="2">
    <source>
        <dbReference type="ARBA" id="ARBA00013194"/>
    </source>
</evidence>
<evidence type="ECO:0000259" key="6">
    <source>
        <dbReference type="PROSITE" id="PS50059"/>
    </source>
</evidence>
<dbReference type="Gene3D" id="3.10.50.40">
    <property type="match status" value="1"/>
</dbReference>
<evidence type="ECO:0000313" key="8">
    <source>
        <dbReference type="Proteomes" id="UP000037460"/>
    </source>
</evidence>
<comment type="caution">
    <text evidence="7">The sequence shown here is derived from an EMBL/GenBank/DDBJ whole genome shotgun (WGS) entry which is preliminary data.</text>
</comment>
<organism evidence="7 8">
    <name type="scientific">Chrysochromulina tobinii</name>
    <dbReference type="NCBI Taxonomy" id="1460289"/>
    <lineage>
        <taxon>Eukaryota</taxon>
        <taxon>Haptista</taxon>
        <taxon>Haptophyta</taxon>
        <taxon>Prymnesiophyceae</taxon>
        <taxon>Prymnesiales</taxon>
        <taxon>Chrysochromulinaceae</taxon>
        <taxon>Chrysochromulina</taxon>
    </lineage>
</organism>
<name>A0A0M0JNU3_9EUKA</name>
<evidence type="ECO:0000313" key="7">
    <source>
        <dbReference type="EMBL" id="KOO27947.1"/>
    </source>
</evidence>
<gene>
    <name evidence="7" type="ORF">Ctob_001239</name>
</gene>
<dbReference type="PANTHER" id="PTHR43811">
    <property type="entry name" value="FKBP-TYPE PEPTIDYL-PROLYL CIS-TRANS ISOMERASE FKPA"/>
    <property type="match status" value="1"/>
</dbReference>
<dbReference type="OrthoDB" id="1902587at2759"/>
<evidence type="ECO:0000256" key="3">
    <source>
        <dbReference type="ARBA" id="ARBA00023110"/>
    </source>
</evidence>
<evidence type="ECO:0000256" key="4">
    <source>
        <dbReference type="ARBA" id="ARBA00023235"/>
    </source>
</evidence>
<feature type="domain" description="PPIase FKBP-type" evidence="6">
    <location>
        <begin position="150"/>
        <end position="235"/>
    </location>
</feature>
<dbReference type="PANTHER" id="PTHR43811:SF19">
    <property type="entry name" value="39 KDA FK506-BINDING NUCLEAR PROTEIN"/>
    <property type="match status" value="1"/>
</dbReference>
<accession>A0A0M0JNU3</accession>
<dbReference type="GO" id="GO:0003755">
    <property type="term" value="F:peptidyl-prolyl cis-trans isomerase activity"/>
    <property type="evidence" value="ECO:0007669"/>
    <property type="project" value="UniProtKB-KW"/>
</dbReference>
<proteinExistence type="predicted"/>
<dbReference type="Pfam" id="PF00254">
    <property type="entry name" value="FKBP_C"/>
    <property type="match status" value="1"/>
</dbReference>
<sequence length="246" mass="25812">MFVTTKVFTANCARSSISFGENELPAAAAAALASTALAIAPTLPAFAEPGDIWDRLANEPPISFNPFTINPAGYAFFGLYAAYFLWQVFGPTSAAEQAWGEKMKAEAAVAAAAEPGFLVQAANEEGARVMPSGLVFKELAAGSGECPTLEQMVTVHYHGTLHTGEVFDSSRDRGQPAEFKLGQVVKGWREGVGMMRPGGKAVLTLPSALAYGAMSMGKIPGSSALRFEVELIAVKDAPKGFFGLGV</sequence>
<keyword evidence="4 5" id="KW-0413">Isomerase</keyword>
<evidence type="ECO:0000256" key="5">
    <source>
        <dbReference type="PROSITE-ProRule" id="PRU00277"/>
    </source>
</evidence>
<dbReference type="EC" id="5.2.1.8" evidence="2 5"/>
<protein>
    <recommendedName>
        <fullName evidence="2 5">peptidylprolyl isomerase</fullName>
        <ecNumber evidence="2 5">5.2.1.8</ecNumber>
    </recommendedName>
</protein>
<dbReference type="FunFam" id="3.10.50.40:FF:000006">
    <property type="entry name" value="Peptidyl-prolyl cis-trans isomerase"/>
    <property type="match status" value="1"/>
</dbReference>
<dbReference type="InterPro" id="IPR046357">
    <property type="entry name" value="PPIase_dom_sf"/>
</dbReference>
<evidence type="ECO:0000256" key="1">
    <source>
        <dbReference type="ARBA" id="ARBA00000971"/>
    </source>
</evidence>
<dbReference type="Proteomes" id="UP000037460">
    <property type="component" value="Unassembled WGS sequence"/>
</dbReference>